<dbReference type="OMA" id="KMPAAEW"/>
<accession>A0A3B0JWW8</accession>
<name>A0A3B0JWW8_DROGU</name>
<feature type="compositionally biased region" description="Polar residues" evidence="1">
    <location>
        <begin position="13"/>
        <end position="32"/>
    </location>
</feature>
<dbReference type="Proteomes" id="UP000268350">
    <property type="component" value="Unassembled WGS sequence"/>
</dbReference>
<feature type="region of interest" description="Disordered" evidence="1">
    <location>
        <begin position="1"/>
        <end position="62"/>
    </location>
</feature>
<feature type="compositionally biased region" description="Basic and acidic residues" evidence="1">
    <location>
        <begin position="1"/>
        <end position="10"/>
    </location>
</feature>
<dbReference type="STRING" id="7266.A0A3B0JWW8"/>
<evidence type="ECO:0000313" key="3">
    <source>
        <dbReference type="EMBL" id="SPP84922.1"/>
    </source>
</evidence>
<protein>
    <submittedName>
        <fullName evidence="3">Blast:Protein nutcracker</fullName>
    </submittedName>
</protein>
<feature type="domain" description="F-box" evidence="2">
    <location>
        <begin position="255"/>
        <end position="285"/>
    </location>
</feature>
<evidence type="ECO:0000313" key="4">
    <source>
        <dbReference type="Proteomes" id="UP000268350"/>
    </source>
</evidence>
<keyword evidence="4" id="KW-1185">Reference proteome</keyword>
<organism evidence="3 4">
    <name type="scientific">Drosophila guanche</name>
    <name type="common">Fruit fly</name>
    <dbReference type="NCBI Taxonomy" id="7266"/>
    <lineage>
        <taxon>Eukaryota</taxon>
        <taxon>Metazoa</taxon>
        <taxon>Ecdysozoa</taxon>
        <taxon>Arthropoda</taxon>
        <taxon>Hexapoda</taxon>
        <taxon>Insecta</taxon>
        <taxon>Pterygota</taxon>
        <taxon>Neoptera</taxon>
        <taxon>Endopterygota</taxon>
        <taxon>Diptera</taxon>
        <taxon>Brachycera</taxon>
        <taxon>Muscomorpha</taxon>
        <taxon>Ephydroidea</taxon>
        <taxon>Drosophilidae</taxon>
        <taxon>Drosophila</taxon>
        <taxon>Sophophora</taxon>
    </lineage>
</organism>
<dbReference type="EMBL" id="OUUW01000009">
    <property type="protein sequence ID" value="SPP84922.1"/>
    <property type="molecule type" value="Genomic_DNA"/>
</dbReference>
<proteinExistence type="predicted"/>
<sequence>MSEIKTEPKISDGPSTSGTQQQQVSATVSEKQPANAAGRMRRLLPQPNPKENTEPPLDVEHATPEDVPLHMRQLLAQCESEDRKITPAELLLLLIYLVAMECGFVEVETYSQKRHKLQPVPAFSSFHAGNVRLLSLEPPHYSVGFNDTVFSFKLRTLQDKHTTEEAALVVAMESRLRAVHLGDELMVSLSPPVSSKLPGYSITISIARYVLNIQAKGKPIFNRFRKLDNLSYQLRQNLFHPMRTQQLGQINQQLQPSLTGLPEELYQQIFRYLNRSQLKTVGKVNSLLSYHSKRTLKRR</sequence>
<reference evidence="4" key="1">
    <citation type="submission" date="2018-01" db="EMBL/GenBank/DDBJ databases">
        <authorList>
            <person name="Alioto T."/>
            <person name="Alioto T."/>
        </authorList>
    </citation>
    <scope>NUCLEOTIDE SEQUENCE [LARGE SCALE GENOMIC DNA]</scope>
</reference>
<dbReference type="PROSITE" id="PS50181">
    <property type="entry name" value="FBOX"/>
    <property type="match status" value="1"/>
</dbReference>
<dbReference type="OrthoDB" id="5563016at2759"/>
<evidence type="ECO:0000259" key="2">
    <source>
        <dbReference type="PROSITE" id="PS50181"/>
    </source>
</evidence>
<dbReference type="InterPro" id="IPR001810">
    <property type="entry name" value="F-box_dom"/>
</dbReference>
<gene>
    <name evidence="3" type="ORF">DGUA_6G014781</name>
</gene>
<dbReference type="AlphaFoldDB" id="A0A3B0JWW8"/>
<evidence type="ECO:0000256" key="1">
    <source>
        <dbReference type="SAM" id="MobiDB-lite"/>
    </source>
</evidence>
<dbReference type="Gene3D" id="3.40.1000.30">
    <property type="match status" value="1"/>
</dbReference>